<keyword evidence="6" id="KW-0503">Monooxygenase</keyword>
<keyword evidence="4" id="KW-0521">NADP</keyword>
<dbReference type="AlphaFoldDB" id="A0A2I2G6U8"/>
<keyword evidence="5" id="KW-0560">Oxidoreductase</keyword>
<gene>
    <name evidence="6" type="ORF">P170DRAFT_407247</name>
</gene>
<dbReference type="GO" id="GO:0050660">
    <property type="term" value="F:flavin adenine dinucleotide binding"/>
    <property type="evidence" value="ECO:0007669"/>
    <property type="project" value="InterPro"/>
</dbReference>
<dbReference type="OrthoDB" id="66881at2759"/>
<keyword evidence="3" id="KW-0274">FAD</keyword>
<dbReference type="EMBL" id="MSFO01000004">
    <property type="protein sequence ID" value="PLB48598.1"/>
    <property type="molecule type" value="Genomic_DNA"/>
</dbReference>
<evidence type="ECO:0000313" key="7">
    <source>
        <dbReference type="Proteomes" id="UP000234275"/>
    </source>
</evidence>
<evidence type="ECO:0000313" key="6">
    <source>
        <dbReference type="EMBL" id="PLB48598.1"/>
    </source>
</evidence>
<dbReference type="PRINTS" id="PR00370">
    <property type="entry name" value="FMOXYGENASE"/>
</dbReference>
<dbReference type="PANTHER" id="PTHR23023">
    <property type="entry name" value="DIMETHYLANILINE MONOOXYGENASE"/>
    <property type="match status" value="1"/>
</dbReference>
<dbReference type="GO" id="GO:0004499">
    <property type="term" value="F:N,N-dimethylaniline monooxygenase activity"/>
    <property type="evidence" value="ECO:0007669"/>
    <property type="project" value="InterPro"/>
</dbReference>
<dbReference type="Pfam" id="PF00743">
    <property type="entry name" value="FMO-like"/>
    <property type="match status" value="2"/>
</dbReference>
<organism evidence="6 7">
    <name type="scientific">Aspergillus steynii IBT 23096</name>
    <dbReference type="NCBI Taxonomy" id="1392250"/>
    <lineage>
        <taxon>Eukaryota</taxon>
        <taxon>Fungi</taxon>
        <taxon>Dikarya</taxon>
        <taxon>Ascomycota</taxon>
        <taxon>Pezizomycotina</taxon>
        <taxon>Eurotiomycetes</taxon>
        <taxon>Eurotiomycetidae</taxon>
        <taxon>Eurotiales</taxon>
        <taxon>Aspergillaceae</taxon>
        <taxon>Aspergillus</taxon>
        <taxon>Aspergillus subgen. Circumdati</taxon>
    </lineage>
</organism>
<evidence type="ECO:0000256" key="5">
    <source>
        <dbReference type="ARBA" id="ARBA00023002"/>
    </source>
</evidence>
<comment type="similarity">
    <text evidence="1">Belongs to the FMO family.</text>
</comment>
<dbReference type="RefSeq" id="XP_024703900.1">
    <property type="nucleotide sequence ID" value="XM_024846671.1"/>
</dbReference>
<dbReference type="STRING" id="1392250.A0A2I2G6U8"/>
<evidence type="ECO:0000256" key="3">
    <source>
        <dbReference type="ARBA" id="ARBA00022827"/>
    </source>
</evidence>
<sequence length="474" mass="53213">MTKPIRRVAVIGAGPAGAIATDALVKEQAFDTIRVFERQDIPGGTWVWTPATSRRIPSLRDLLKQRLDRGVPLPGSFPCQTEVAEAINSSQLRFADTGAHEHLHSNLPPGIMCFTQEPIPARLSERTVTRYGQDSPFRHREVIREWVGDIFTRGNHHDLVEFGTTVEQAEHTGDEWVLTLRKTLKSTNNLWWQERFDAVVVATGHYYLPYIPDIPGLADFDESFPGIVQHSKHYRNAEDYGGKRVIVVGGSVSAFDAIHDIRQVASKPVISSLRQPSPLFGTAPFTHPDIDNRPQIARFDAETGTVHFADGSSTDAVDVVLFATGYDFSFPFLPELQGPHKRVPGLYYHVFSIDRPNLAFIGMVTGGFGIRVFEWQAVATARMFAGRATLPSHEEMKMWEQDRLATRGDGAPFWTLMPDFETYFEQLRLLAGDPAPGSTGRTLPKYDPAWAEAFWQLIERRIQWWTGESQAASR</sequence>
<dbReference type="GeneID" id="36554370"/>
<dbReference type="GO" id="GO:0050661">
    <property type="term" value="F:NADP binding"/>
    <property type="evidence" value="ECO:0007669"/>
    <property type="project" value="InterPro"/>
</dbReference>
<evidence type="ECO:0000256" key="4">
    <source>
        <dbReference type="ARBA" id="ARBA00022857"/>
    </source>
</evidence>
<dbReference type="InterPro" id="IPR050346">
    <property type="entry name" value="FMO-like"/>
</dbReference>
<evidence type="ECO:0000256" key="1">
    <source>
        <dbReference type="ARBA" id="ARBA00009183"/>
    </source>
</evidence>
<evidence type="ECO:0000256" key="2">
    <source>
        <dbReference type="ARBA" id="ARBA00022630"/>
    </source>
</evidence>
<dbReference type="Proteomes" id="UP000234275">
    <property type="component" value="Unassembled WGS sequence"/>
</dbReference>
<dbReference type="Gene3D" id="3.50.50.60">
    <property type="entry name" value="FAD/NAD(P)-binding domain"/>
    <property type="match status" value="2"/>
</dbReference>
<keyword evidence="7" id="KW-1185">Reference proteome</keyword>
<dbReference type="VEuPathDB" id="FungiDB:P170DRAFT_407247"/>
<protein>
    <submittedName>
        <fullName evidence="6">Thiol-specific monooxygenase</fullName>
    </submittedName>
</protein>
<dbReference type="InterPro" id="IPR036188">
    <property type="entry name" value="FAD/NAD-bd_sf"/>
</dbReference>
<name>A0A2I2G6U8_9EURO</name>
<accession>A0A2I2G6U8</accession>
<reference evidence="6 7" key="1">
    <citation type="submission" date="2016-12" db="EMBL/GenBank/DDBJ databases">
        <title>The genomes of Aspergillus section Nigri reveals drivers in fungal speciation.</title>
        <authorList>
            <consortium name="DOE Joint Genome Institute"/>
            <person name="Vesth T.C."/>
            <person name="Nybo J."/>
            <person name="Theobald S."/>
            <person name="Brandl J."/>
            <person name="Frisvad J.C."/>
            <person name="Nielsen K.F."/>
            <person name="Lyhne E.K."/>
            <person name="Kogle M.E."/>
            <person name="Kuo A."/>
            <person name="Riley R."/>
            <person name="Clum A."/>
            <person name="Nolan M."/>
            <person name="Lipzen A."/>
            <person name="Salamov A."/>
            <person name="Henrissat B."/>
            <person name="Wiebenga A."/>
            <person name="De Vries R.P."/>
            <person name="Grigoriev I.V."/>
            <person name="Mortensen U.H."/>
            <person name="Andersen M.R."/>
            <person name="Baker S.E."/>
        </authorList>
    </citation>
    <scope>NUCLEOTIDE SEQUENCE [LARGE SCALE GENOMIC DNA]</scope>
    <source>
        <strain evidence="6 7">IBT 23096</strain>
    </source>
</reference>
<dbReference type="SUPFAM" id="SSF51905">
    <property type="entry name" value="FAD/NAD(P)-binding domain"/>
    <property type="match status" value="2"/>
</dbReference>
<dbReference type="InterPro" id="IPR000960">
    <property type="entry name" value="Flavin_mOase"/>
</dbReference>
<proteinExistence type="inferred from homology"/>
<dbReference type="PIRSF" id="PIRSF000332">
    <property type="entry name" value="FMO"/>
    <property type="match status" value="1"/>
</dbReference>
<comment type="caution">
    <text evidence="6">The sequence shown here is derived from an EMBL/GenBank/DDBJ whole genome shotgun (WGS) entry which is preliminary data.</text>
</comment>
<dbReference type="InterPro" id="IPR020946">
    <property type="entry name" value="Flavin_mOase-like"/>
</dbReference>
<keyword evidence="2" id="KW-0285">Flavoprotein</keyword>